<organism evidence="2 3">
    <name type="scientific">Streptomyces violaceus</name>
    <name type="common">Streptomyces venezuelae</name>
    <dbReference type="NCBI Taxonomy" id="1936"/>
    <lineage>
        <taxon>Bacteria</taxon>
        <taxon>Bacillati</taxon>
        <taxon>Actinomycetota</taxon>
        <taxon>Actinomycetes</taxon>
        <taxon>Kitasatosporales</taxon>
        <taxon>Streptomycetaceae</taxon>
        <taxon>Streptomyces</taxon>
    </lineage>
</organism>
<dbReference type="PANTHER" id="PTHR43162">
    <property type="match status" value="1"/>
</dbReference>
<protein>
    <submittedName>
        <fullName evidence="2">SDR family oxidoreductase</fullName>
    </submittedName>
</protein>
<accession>A0ABZ1NVV2</accession>
<dbReference type="Proteomes" id="UP001341259">
    <property type="component" value="Chromosome"/>
</dbReference>
<dbReference type="Gene3D" id="3.90.25.10">
    <property type="entry name" value="UDP-galactose 4-epimerase, domain 1"/>
    <property type="match status" value="1"/>
</dbReference>
<gene>
    <name evidence="2" type="ORF">OHB29_23595</name>
</gene>
<feature type="domain" description="NmrA-like" evidence="1">
    <location>
        <begin position="3"/>
        <end position="256"/>
    </location>
</feature>
<keyword evidence="3" id="KW-1185">Reference proteome</keyword>
<dbReference type="InterPro" id="IPR008030">
    <property type="entry name" value="NmrA-like"/>
</dbReference>
<sequence length="288" mass="29716">MNAVLVAGATGNVGRTVVAALQARGTPVRAFVRDEVAARRLLGPGTELALGDFRDPASLVRALRGVDAVFLTSADGPEKVAHETAVIDAAVAASVGRIVKLSSPHALIGSDLVFWDWHGRIEQHLRASGVPVVCLRAGFLMSNLLSAADMISATGRIAAPAGEARIAMIDPLDVGACAAVTLTTDGHAGRTYRLTGPQAVSYHAVAAALSAATGRSVQYVNVSDEDARAGLSASGAPDWLTAALVTMFAKLRNGAGEDTTGTVRSLTGRRPRTVAEWLVDHAHAFAVG</sequence>
<dbReference type="PANTHER" id="PTHR43162:SF1">
    <property type="entry name" value="PRESTALK A DIFFERENTIATION PROTEIN A"/>
    <property type="match status" value="1"/>
</dbReference>
<dbReference type="CDD" id="cd05269">
    <property type="entry name" value="TMR_SDR_a"/>
    <property type="match status" value="1"/>
</dbReference>
<name>A0ABZ1NVV2_STRVL</name>
<dbReference type="RefSeq" id="WP_328341394.1">
    <property type="nucleotide sequence ID" value="NZ_CP107906.1"/>
</dbReference>
<dbReference type="InterPro" id="IPR051604">
    <property type="entry name" value="Ergot_Alk_Oxidoreductase"/>
</dbReference>
<evidence type="ECO:0000259" key="1">
    <source>
        <dbReference type="Pfam" id="PF05368"/>
    </source>
</evidence>
<dbReference type="EMBL" id="CP107906">
    <property type="protein sequence ID" value="WUG95767.1"/>
    <property type="molecule type" value="Genomic_DNA"/>
</dbReference>
<dbReference type="Pfam" id="PF05368">
    <property type="entry name" value="NmrA"/>
    <property type="match status" value="1"/>
</dbReference>
<evidence type="ECO:0000313" key="3">
    <source>
        <dbReference type="Proteomes" id="UP001341259"/>
    </source>
</evidence>
<dbReference type="Gene3D" id="3.40.50.720">
    <property type="entry name" value="NAD(P)-binding Rossmann-like Domain"/>
    <property type="match status" value="1"/>
</dbReference>
<proteinExistence type="predicted"/>
<reference evidence="2 3" key="1">
    <citation type="submission" date="2022-10" db="EMBL/GenBank/DDBJ databases">
        <title>The complete genomes of actinobacterial strains from the NBC collection.</title>
        <authorList>
            <person name="Joergensen T.S."/>
            <person name="Alvarez Arevalo M."/>
            <person name="Sterndorff E.B."/>
            <person name="Faurdal D."/>
            <person name="Vuksanovic O."/>
            <person name="Mourched A.-S."/>
            <person name="Charusanti P."/>
            <person name="Shaw S."/>
            <person name="Blin K."/>
            <person name="Weber T."/>
        </authorList>
    </citation>
    <scope>NUCLEOTIDE SEQUENCE [LARGE SCALE GENOMIC DNA]</scope>
    <source>
        <strain evidence="2 3">NBC_00456</strain>
    </source>
</reference>
<dbReference type="SUPFAM" id="SSF51735">
    <property type="entry name" value="NAD(P)-binding Rossmann-fold domains"/>
    <property type="match status" value="1"/>
</dbReference>
<dbReference type="InterPro" id="IPR036291">
    <property type="entry name" value="NAD(P)-bd_dom_sf"/>
</dbReference>
<evidence type="ECO:0000313" key="2">
    <source>
        <dbReference type="EMBL" id="WUG95767.1"/>
    </source>
</evidence>